<evidence type="ECO:0000313" key="3">
    <source>
        <dbReference type="Proteomes" id="UP001612928"/>
    </source>
</evidence>
<accession>A0ABW8A1N7</accession>
<dbReference type="InterPro" id="IPR001509">
    <property type="entry name" value="Epimerase_deHydtase"/>
</dbReference>
<evidence type="ECO:0000259" key="1">
    <source>
        <dbReference type="Pfam" id="PF01370"/>
    </source>
</evidence>
<dbReference type="EMBL" id="JBITMB010000003">
    <property type="protein sequence ID" value="MFI7440700.1"/>
    <property type="molecule type" value="Genomic_DNA"/>
</dbReference>
<keyword evidence="3" id="KW-1185">Reference proteome</keyword>
<sequence length="267" mass="27222">MKVLVIGATGYIGSAVAAAFTRAGHEVAALSRRTGEEHGRWVVEGDLEDPASLVAAARGFDRVVHAGPPLGERADLAAVDALVDAGSPLLYTTGAAVLGGGLADEDSAPDPHPLVAWRGEAERRVLAAGGQVVRPGLVYGEGGGLVAGLLAAKAAERGVGVYIGEPGVRLPVVHVADLAALYLLVATHAAPGTVWHGMSETVRLDEVAAALGGGRAVSWPLAEARAELGGIADLFTLDQDISSDRTRNVLGWSPARPSLLAHLRDGG</sequence>
<dbReference type="PANTHER" id="PTHR48079">
    <property type="entry name" value="PROTEIN YEEZ"/>
    <property type="match status" value="1"/>
</dbReference>
<organism evidence="2 3">
    <name type="scientific">Nonomuraea indica</name>
    <dbReference type="NCBI Taxonomy" id="1581193"/>
    <lineage>
        <taxon>Bacteria</taxon>
        <taxon>Bacillati</taxon>
        <taxon>Actinomycetota</taxon>
        <taxon>Actinomycetes</taxon>
        <taxon>Streptosporangiales</taxon>
        <taxon>Streptosporangiaceae</taxon>
        <taxon>Nonomuraea</taxon>
    </lineage>
</organism>
<dbReference type="RefSeq" id="WP_397020484.1">
    <property type="nucleotide sequence ID" value="NZ_JBITMB010000003.1"/>
</dbReference>
<dbReference type="Pfam" id="PF01370">
    <property type="entry name" value="Epimerase"/>
    <property type="match status" value="1"/>
</dbReference>
<proteinExistence type="predicted"/>
<feature type="domain" description="NAD-dependent epimerase/dehydratase" evidence="1">
    <location>
        <begin position="3"/>
        <end position="67"/>
    </location>
</feature>
<gene>
    <name evidence="2" type="ORF">ACIBP5_12160</name>
</gene>
<dbReference type="SUPFAM" id="SSF51735">
    <property type="entry name" value="NAD(P)-binding Rossmann-fold domains"/>
    <property type="match status" value="1"/>
</dbReference>
<dbReference type="Gene3D" id="3.40.50.720">
    <property type="entry name" value="NAD(P)-binding Rossmann-like Domain"/>
    <property type="match status" value="1"/>
</dbReference>
<dbReference type="PANTHER" id="PTHR48079:SF6">
    <property type="entry name" value="NAD(P)-BINDING DOMAIN-CONTAINING PROTEIN-RELATED"/>
    <property type="match status" value="1"/>
</dbReference>
<dbReference type="Proteomes" id="UP001612928">
    <property type="component" value="Unassembled WGS sequence"/>
</dbReference>
<protein>
    <submittedName>
        <fullName evidence="2">NAD-dependent epimerase/dehydratase family protein</fullName>
    </submittedName>
</protein>
<comment type="caution">
    <text evidence="2">The sequence shown here is derived from an EMBL/GenBank/DDBJ whole genome shotgun (WGS) entry which is preliminary data.</text>
</comment>
<dbReference type="InterPro" id="IPR051783">
    <property type="entry name" value="NAD(P)-dependent_oxidoreduct"/>
</dbReference>
<name>A0ABW8A1N7_9ACTN</name>
<reference evidence="2 3" key="1">
    <citation type="submission" date="2024-10" db="EMBL/GenBank/DDBJ databases">
        <title>The Natural Products Discovery Center: Release of the First 8490 Sequenced Strains for Exploring Actinobacteria Biosynthetic Diversity.</title>
        <authorList>
            <person name="Kalkreuter E."/>
            <person name="Kautsar S.A."/>
            <person name="Yang D."/>
            <person name="Bader C.D."/>
            <person name="Teijaro C.N."/>
            <person name="Fluegel L."/>
            <person name="Davis C.M."/>
            <person name="Simpson J.R."/>
            <person name="Lauterbach L."/>
            <person name="Steele A.D."/>
            <person name="Gui C."/>
            <person name="Meng S."/>
            <person name="Li G."/>
            <person name="Viehrig K."/>
            <person name="Ye F."/>
            <person name="Su P."/>
            <person name="Kiefer A.F."/>
            <person name="Nichols A."/>
            <person name="Cepeda A.J."/>
            <person name="Yan W."/>
            <person name="Fan B."/>
            <person name="Jiang Y."/>
            <person name="Adhikari A."/>
            <person name="Zheng C.-J."/>
            <person name="Schuster L."/>
            <person name="Cowan T.M."/>
            <person name="Smanski M.J."/>
            <person name="Chevrette M.G."/>
            <person name="De Carvalho L.P.S."/>
            <person name="Shen B."/>
        </authorList>
    </citation>
    <scope>NUCLEOTIDE SEQUENCE [LARGE SCALE GENOMIC DNA]</scope>
    <source>
        <strain evidence="2 3">NPDC049503</strain>
    </source>
</reference>
<dbReference type="InterPro" id="IPR036291">
    <property type="entry name" value="NAD(P)-bd_dom_sf"/>
</dbReference>
<evidence type="ECO:0000313" key="2">
    <source>
        <dbReference type="EMBL" id="MFI7440700.1"/>
    </source>
</evidence>